<evidence type="ECO:0000313" key="1">
    <source>
        <dbReference type="EMBL" id="KHL01905.1"/>
    </source>
</evidence>
<dbReference type="AlphaFoldDB" id="A0A0B2AFB7"/>
<protein>
    <submittedName>
        <fullName evidence="1">Uncharacterized protein</fullName>
    </submittedName>
</protein>
<dbReference type="EMBL" id="JTDL01000136">
    <property type="protein sequence ID" value="KHL01905.1"/>
    <property type="molecule type" value="Genomic_DNA"/>
</dbReference>
<accession>A0A0B2AFB7</accession>
<evidence type="ECO:0000313" key="2">
    <source>
        <dbReference type="Proteomes" id="UP000030982"/>
    </source>
</evidence>
<name>A0A0B2AFB7_9MICC</name>
<sequence>MGEEDEAWRVRFYGAHDMATGWFVPRVGELAQEFDPKNVSASIEDILELHNVQQYLEHGFLPIGYSEEERSQAQSRISEIRGAVARFFSAIDNTNFAAMMAGVSRCYHRDLLDLLGRYKAFERCDSATVLPALIAAGVQMGEWLASKKFVQAYDAEVRGELLASPRGAEQVIRKYLQAGVRGEIHLPASFTPADARELLEAYVDSESANPNYVGLIATAKENREAGIDAKLKLRAKRRSEEMTAKLFAENHGLKTGCEVRISGSQKEPVVFELDTSDGLISRYTYSRRWFEETCDNPSILNNFQHLFEFVDRQGLLTLPSYPAHLGVVERIIGTTGKTEYKVSGVFRAHDMSTRLQTSMYHFFLESKGIDLEQVVSWFFEKYLVEEFGAANFSFTPSDKASSYLQRVRHLFAEMESVATQFSLFVKDGELDRDLLAMGSEQVRYRDVPSLLGGKYVYVSEGEETASILNLLFSDQSGLNYVNESLNADNGARLLLENQVAYDDFEDYQKPSLDRLIKLGVVEDNGTHIQIVSTEQLLILRALFTTQAASYYHLSAAGRAEADAMVAKGWAKRRSSLLTEAEGKYFNYFLNNVDSSNGPQLRNKYLHGSQANGDGHDAHFNTYITALRLTVALVIKMNDDFCLSAHESSSRDNS</sequence>
<organism evidence="1 2">
    <name type="scientific">Sinomonas humi</name>
    <dbReference type="NCBI Taxonomy" id="1338436"/>
    <lineage>
        <taxon>Bacteria</taxon>
        <taxon>Bacillati</taxon>
        <taxon>Actinomycetota</taxon>
        <taxon>Actinomycetes</taxon>
        <taxon>Micrococcales</taxon>
        <taxon>Micrococcaceae</taxon>
        <taxon>Sinomonas</taxon>
    </lineage>
</organism>
<proteinExistence type="predicted"/>
<gene>
    <name evidence="1" type="ORF">LK10_14155</name>
</gene>
<keyword evidence="2" id="KW-1185">Reference proteome</keyword>
<dbReference type="Proteomes" id="UP000030982">
    <property type="component" value="Unassembled WGS sequence"/>
</dbReference>
<dbReference type="RefSeq" id="WP_043124908.1">
    <property type="nucleotide sequence ID" value="NZ_JTDL01000136.1"/>
</dbReference>
<reference evidence="1 2" key="1">
    <citation type="submission" date="2014-09" db="EMBL/GenBank/DDBJ databases">
        <title>Genome sequence of Sinomonas sp. MUSC 117.</title>
        <authorList>
            <person name="Lee L.-H."/>
        </authorList>
    </citation>
    <scope>NUCLEOTIDE SEQUENCE [LARGE SCALE GENOMIC DNA]</scope>
    <source>
        <strain evidence="1 2">MUSC 117</strain>
    </source>
</reference>
<comment type="caution">
    <text evidence="1">The sequence shown here is derived from an EMBL/GenBank/DDBJ whole genome shotgun (WGS) entry which is preliminary data.</text>
</comment>